<dbReference type="AlphaFoldDB" id="A0A0F9TW51"/>
<name>A0A0F9TW51_9ZZZZ</name>
<feature type="compositionally biased region" description="Low complexity" evidence="1">
    <location>
        <begin position="103"/>
        <end position="115"/>
    </location>
</feature>
<sequence length="140" mass="15289">MIYSDDYSSGQPKRKNKKKKETAEEYYRLGRRSASLDQTAKDNKQTAEMNMVQSIMLQNQKNELLDVLSEVNRRQNQLDQAMAEALAPPPLGMDVGPPGGMPFGEMPPGGMASPPELGPPQGLPQELPQSATPMGPPPII</sequence>
<proteinExistence type="predicted"/>
<comment type="caution">
    <text evidence="2">The sequence shown here is derived from an EMBL/GenBank/DDBJ whole genome shotgun (WGS) entry which is preliminary data.</text>
</comment>
<dbReference type="EMBL" id="LAZR01000251">
    <property type="protein sequence ID" value="KKN79177.1"/>
    <property type="molecule type" value="Genomic_DNA"/>
</dbReference>
<accession>A0A0F9TW51</accession>
<reference evidence="2" key="1">
    <citation type="journal article" date="2015" name="Nature">
        <title>Complex archaea that bridge the gap between prokaryotes and eukaryotes.</title>
        <authorList>
            <person name="Spang A."/>
            <person name="Saw J.H."/>
            <person name="Jorgensen S.L."/>
            <person name="Zaremba-Niedzwiedzka K."/>
            <person name="Martijn J."/>
            <person name="Lind A.E."/>
            <person name="van Eijk R."/>
            <person name="Schleper C."/>
            <person name="Guy L."/>
            <person name="Ettema T.J."/>
        </authorList>
    </citation>
    <scope>NUCLEOTIDE SEQUENCE</scope>
</reference>
<organism evidence="2">
    <name type="scientific">marine sediment metagenome</name>
    <dbReference type="NCBI Taxonomy" id="412755"/>
    <lineage>
        <taxon>unclassified sequences</taxon>
        <taxon>metagenomes</taxon>
        <taxon>ecological metagenomes</taxon>
    </lineage>
</organism>
<evidence type="ECO:0000313" key="2">
    <source>
        <dbReference type="EMBL" id="KKN79177.1"/>
    </source>
</evidence>
<gene>
    <name evidence="2" type="ORF">LCGC14_0341940</name>
</gene>
<feature type="region of interest" description="Disordered" evidence="1">
    <location>
        <begin position="87"/>
        <end position="140"/>
    </location>
</feature>
<evidence type="ECO:0000256" key="1">
    <source>
        <dbReference type="SAM" id="MobiDB-lite"/>
    </source>
</evidence>
<protein>
    <submittedName>
        <fullName evidence="2">Uncharacterized protein</fullName>
    </submittedName>
</protein>
<feature type="region of interest" description="Disordered" evidence="1">
    <location>
        <begin position="1"/>
        <end position="42"/>
    </location>
</feature>
<feature type="compositionally biased region" description="Polar residues" evidence="1">
    <location>
        <begin position="1"/>
        <end position="11"/>
    </location>
</feature>